<feature type="repeat" description="TPR" evidence="3">
    <location>
        <begin position="93"/>
        <end position="126"/>
    </location>
</feature>
<dbReference type="GO" id="GO:0016829">
    <property type="term" value="F:lyase activity"/>
    <property type="evidence" value="ECO:0007669"/>
    <property type="project" value="UniProtKB-KW"/>
</dbReference>
<feature type="domain" description="Cytochrome c-type biogenesis protein H TPR" evidence="7">
    <location>
        <begin position="67"/>
        <end position="200"/>
    </location>
</feature>
<dbReference type="RefSeq" id="WP_126540183.1">
    <property type="nucleotide sequence ID" value="NZ_AP018560.1"/>
</dbReference>
<feature type="region of interest" description="Disordered" evidence="4">
    <location>
        <begin position="219"/>
        <end position="243"/>
    </location>
</feature>
<dbReference type="KEGG" id="rbd:ALSL_1931"/>
<evidence type="ECO:0000259" key="6">
    <source>
        <dbReference type="Pfam" id="PF23892"/>
    </source>
</evidence>
<evidence type="ECO:0000256" key="5">
    <source>
        <dbReference type="SAM" id="Phobius"/>
    </source>
</evidence>
<keyword evidence="9" id="KW-1185">Reference proteome</keyword>
<dbReference type="InterPro" id="IPR056413">
    <property type="entry name" value="TPR_CcmH_CycH"/>
</dbReference>
<dbReference type="Proteomes" id="UP000270530">
    <property type="component" value="Chromosome"/>
</dbReference>
<feature type="compositionally biased region" description="Low complexity" evidence="4">
    <location>
        <begin position="233"/>
        <end position="243"/>
    </location>
</feature>
<dbReference type="Pfam" id="PF23914">
    <property type="entry name" value="TPR_CcmH_CycH"/>
    <property type="match status" value="1"/>
</dbReference>
<dbReference type="OrthoDB" id="9776053at2"/>
<reference evidence="9" key="1">
    <citation type="submission" date="2018-04" db="EMBL/GenBank/DDBJ databases">
        <authorList>
            <person name="Watanabe M."/>
            <person name="Kojima H."/>
        </authorList>
    </citation>
    <scope>NUCLEOTIDE SEQUENCE [LARGE SCALE GENOMIC DNA]</scope>
    <source>
        <strain evidence="9">Dysh456</strain>
    </source>
</reference>
<dbReference type="PROSITE" id="PS50005">
    <property type="entry name" value="TPR"/>
    <property type="match status" value="1"/>
</dbReference>
<evidence type="ECO:0000259" key="7">
    <source>
        <dbReference type="Pfam" id="PF23914"/>
    </source>
</evidence>
<keyword evidence="8" id="KW-0456">Lyase</keyword>
<keyword evidence="5" id="KW-0812">Transmembrane</keyword>
<gene>
    <name evidence="8" type="ORF">ALSL_1931</name>
</gene>
<evidence type="ECO:0000256" key="3">
    <source>
        <dbReference type="PROSITE-ProRule" id="PRU00339"/>
    </source>
</evidence>
<evidence type="ECO:0000256" key="1">
    <source>
        <dbReference type="ARBA" id="ARBA00022737"/>
    </source>
</evidence>
<dbReference type="EMBL" id="AP018560">
    <property type="protein sequence ID" value="BBD80578.1"/>
    <property type="molecule type" value="Genomic_DNA"/>
</dbReference>
<sequence>MFFLLAALMLCVALALLLVPLLKAARRQGGHTRGTLALALGMAFALPLVAVGLYMAIGTPAALQGVTREPTAGDIDQAIAALRKHLAEQPDDAQGWALLGRTLLALQRPAEAREAFGRLLERAPDDTTAMLGWAEADAQARPDHRLEGRALELLQRVAAREPDNQRALWLLGIAAYQQDHYQEAIEHWQRLLPQLKAGSPVAQSVAAQIDEAKRRLGQPPMAMDATPSPPQTPTAASSTAASQPPATGVALTVEVRVAPALAGRIGKGDTLFVYARDAQGPAMPLAVARLDAATLPATVTLTDAMAMTPQHRLSSARRVFVGARVSKSGQALAQPGDLEGDAGVVELKDGARVAITLDRVR</sequence>
<dbReference type="InterPro" id="IPR011990">
    <property type="entry name" value="TPR-like_helical_dom_sf"/>
</dbReference>
<dbReference type="Pfam" id="PF23892">
    <property type="entry name" value="Ig_CycH"/>
    <property type="match status" value="1"/>
</dbReference>
<proteinExistence type="predicted"/>
<dbReference type="InterPro" id="IPR051263">
    <property type="entry name" value="C-type_cytochrome_biogenesis"/>
</dbReference>
<feature type="transmembrane region" description="Helical" evidence="5">
    <location>
        <begin position="34"/>
        <end position="57"/>
    </location>
</feature>
<accession>A0A2Z6E7U2</accession>
<dbReference type="SUPFAM" id="SSF48452">
    <property type="entry name" value="TPR-like"/>
    <property type="match status" value="1"/>
</dbReference>
<dbReference type="Gene3D" id="1.25.40.10">
    <property type="entry name" value="Tetratricopeptide repeat domain"/>
    <property type="match status" value="1"/>
</dbReference>
<feature type="domain" description="Cytochrome c-type biogenesis protein H Ig-like" evidence="6">
    <location>
        <begin position="251"/>
        <end position="358"/>
    </location>
</feature>
<dbReference type="PANTHER" id="PTHR47870">
    <property type="entry name" value="CYTOCHROME C-TYPE BIOGENESIS PROTEIN CCMH"/>
    <property type="match status" value="1"/>
</dbReference>
<keyword evidence="2 3" id="KW-0802">TPR repeat</keyword>
<dbReference type="InterPro" id="IPR056412">
    <property type="entry name" value="Ig_CycH"/>
</dbReference>
<dbReference type="AlphaFoldDB" id="A0A2Z6E7U2"/>
<keyword evidence="5" id="KW-0472">Membrane</keyword>
<evidence type="ECO:0000313" key="9">
    <source>
        <dbReference type="Proteomes" id="UP000270530"/>
    </source>
</evidence>
<dbReference type="SMART" id="SM00028">
    <property type="entry name" value="TPR"/>
    <property type="match status" value="2"/>
</dbReference>
<evidence type="ECO:0000256" key="2">
    <source>
        <dbReference type="ARBA" id="ARBA00022803"/>
    </source>
</evidence>
<dbReference type="PANTHER" id="PTHR47870:SF4">
    <property type="entry name" value="CYTOCHROME C-TYPE BIOGENESIS PROTEIN CYCH"/>
    <property type="match status" value="1"/>
</dbReference>
<reference evidence="9" key="2">
    <citation type="submission" date="2018-06" db="EMBL/GenBank/DDBJ databases">
        <title>Genome sequence of Rhodanobacteraceae bacterium strain Dysh456.</title>
        <authorList>
            <person name="Fukui M."/>
        </authorList>
    </citation>
    <scope>NUCLEOTIDE SEQUENCE [LARGE SCALE GENOMIC DNA]</scope>
    <source>
        <strain evidence="9">Dysh456</strain>
    </source>
</reference>
<keyword evidence="5" id="KW-1133">Transmembrane helix</keyword>
<evidence type="ECO:0000256" key="4">
    <source>
        <dbReference type="SAM" id="MobiDB-lite"/>
    </source>
</evidence>
<evidence type="ECO:0000313" key="8">
    <source>
        <dbReference type="EMBL" id="BBD80578.1"/>
    </source>
</evidence>
<keyword evidence="1" id="KW-0677">Repeat</keyword>
<organism evidence="8 9">
    <name type="scientific">Aerosticca soli</name>
    <dbReference type="NCBI Taxonomy" id="2010829"/>
    <lineage>
        <taxon>Bacteria</taxon>
        <taxon>Pseudomonadati</taxon>
        <taxon>Pseudomonadota</taxon>
        <taxon>Gammaproteobacteria</taxon>
        <taxon>Lysobacterales</taxon>
        <taxon>Rhodanobacteraceae</taxon>
        <taxon>Aerosticca</taxon>
    </lineage>
</organism>
<dbReference type="GO" id="GO:0005886">
    <property type="term" value="C:plasma membrane"/>
    <property type="evidence" value="ECO:0007669"/>
    <property type="project" value="TreeGrafter"/>
</dbReference>
<protein>
    <submittedName>
        <fullName evidence="8">Cytochrome c heme lyase subunit CcmH</fullName>
    </submittedName>
</protein>
<dbReference type="InterPro" id="IPR019734">
    <property type="entry name" value="TPR_rpt"/>
</dbReference>
<name>A0A2Z6E7U2_9GAMM</name>